<organism evidence="1 2">
    <name type="scientific">Telluria antibiotica</name>
    <dbReference type="NCBI Taxonomy" id="2717319"/>
    <lineage>
        <taxon>Bacteria</taxon>
        <taxon>Pseudomonadati</taxon>
        <taxon>Pseudomonadota</taxon>
        <taxon>Betaproteobacteria</taxon>
        <taxon>Burkholderiales</taxon>
        <taxon>Oxalobacteraceae</taxon>
        <taxon>Telluria group</taxon>
        <taxon>Telluria</taxon>
    </lineage>
</organism>
<dbReference type="EMBL" id="JAAQOM010000003">
    <property type="protein sequence ID" value="NIA53068.1"/>
    <property type="molecule type" value="Genomic_DNA"/>
</dbReference>
<reference evidence="1 2" key="1">
    <citation type="submission" date="2020-03" db="EMBL/GenBank/DDBJ databases">
        <title>Genome sequence of strain Massilia sp. TW-1.</title>
        <authorList>
            <person name="Chaudhary D.K."/>
        </authorList>
    </citation>
    <scope>NUCLEOTIDE SEQUENCE [LARGE SCALE GENOMIC DNA]</scope>
    <source>
        <strain evidence="1 2">TW-1</strain>
    </source>
</reference>
<evidence type="ECO:0000313" key="1">
    <source>
        <dbReference type="EMBL" id="NIA53068.1"/>
    </source>
</evidence>
<keyword evidence="2" id="KW-1185">Reference proteome</keyword>
<protein>
    <submittedName>
        <fullName evidence="1">Winged helix-turn-helix transcriptional regulator</fullName>
    </submittedName>
</protein>
<comment type="caution">
    <text evidence="1">The sequence shown here is derived from an EMBL/GenBank/DDBJ whole genome shotgun (WGS) entry which is preliminary data.</text>
</comment>
<dbReference type="Proteomes" id="UP000716322">
    <property type="component" value="Unassembled WGS sequence"/>
</dbReference>
<gene>
    <name evidence="1" type="ORF">HAV22_05290</name>
</gene>
<name>A0ABX0P913_9BURK</name>
<dbReference type="InterPro" id="IPR019885">
    <property type="entry name" value="Tscrpt_reg_HTH_AsnC-type_CS"/>
</dbReference>
<dbReference type="PROSITE" id="PS00519">
    <property type="entry name" value="HTH_ASNC_1"/>
    <property type="match status" value="1"/>
</dbReference>
<sequence>MNQNSMVVKLRDFTDSDRPFGNSQGKAVFRGLADFVEAHPAVRVFGISLSGIEATDASFPRESVISLAKQLRGEKGIYLTDLHNRDLIDNWSYAALAKAQPLVIWTRHEFEIIGPEMNQATKTLVTYVLQQSQVTTSQVAADLGLSVQNASTRLKNLVQQGYFLRVEEVAETGGIEFKYLAIK</sequence>
<proteinExistence type="predicted"/>
<accession>A0ABX0P913</accession>
<evidence type="ECO:0000313" key="2">
    <source>
        <dbReference type="Proteomes" id="UP000716322"/>
    </source>
</evidence>